<name>K2PS66_9FLAO</name>
<reference evidence="2 3" key="1">
    <citation type="journal article" date="2012" name="J. Bacteriol.">
        <title>Genome Sequence of Galbibacter marinum Type Strain ck-I2-15.</title>
        <authorList>
            <person name="Lai Q."/>
            <person name="Li C."/>
            <person name="Shao Z."/>
        </authorList>
    </citation>
    <scope>NUCLEOTIDE SEQUENCE [LARGE SCALE GENOMIC DNA]</scope>
    <source>
        <strain evidence="3">ck-I2-15</strain>
    </source>
</reference>
<evidence type="ECO:0000256" key="1">
    <source>
        <dbReference type="SAM" id="Phobius"/>
    </source>
</evidence>
<dbReference type="Proteomes" id="UP000007364">
    <property type="component" value="Unassembled WGS sequence"/>
</dbReference>
<keyword evidence="1" id="KW-0472">Membrane</keyword>
<accession>K2PS66</accession>
<comment type="caution">
    <text evidence="2">The sequence shown here is derived from an EMBL/GenBank/DDBJ whole genome shotgun (WGS) entry which is preliminary data.</text>
</comment>
<keyword evidence="1" id="KW-0812">Transmembrane</keyword>
<dbReference type="STRING" id="555500.I215_13048"/>
<feature type="transmembrane region" description="Helical" evidence="1">
    <location>
        <begin position="49"/>
        <end position="70"/>
    </location>
</feature>
<dbReference type="InterPro" id="IPR024294">
    <property type="entry name" value="DUF3810"/>
</dbReference>
<dbReference type="RefSeq" id="WP_008992448.1">
    <property type="nucleotide sequence ID" value="NZ_AMSG01000024.1"/>
</dbReference>
<organism evidence="2 3">
    <name type="scientific">Galbibacter marinus</name>
    <dbReference type="NCBI Taxonomy" id="555500"/>
    <lineage>
        <taxon>Bacteria</taxon>
        <taxon>Pseudomonadati</taxon>
        <taxon>Bacteroidota</taxon>
        <taxon>Flavobacteriia</taxon>
        <taxon>Flavobacteriales</taxon>
        <taxon>Flavobacteriaceae</taxon>
        <taxon>Galbibacter</taxon>
    </lineage>
</organism>
<dbReference type="AlphaFoldDB" id="K2PS66"/>
<feature type="transmembrane region" description="Helical" evidence="1">
    <location>
        <begin position="91"/>
        <end position="111"/>
    </location>
</feature>
<keyword evidence="3" id="KW-1185">Reference proteome</keyword>
<keyword evidence="1" id="KW-1133">Transmembrane helix</keyword>
<evidence type="ECO:0000313" key="2">
    <source>
        <dbReference type="EMBL" id="EKF54344.1"/>
    </source>
</evidence>
<dbReference type="eggNOG" id="ENOG502Z7T3">
    <property type="taxonomic scope" value="Bacteria"/>
</dbReference>
<dbReference type="OrthoDB" id="1048788at2"/>
<dbReference type="Pfam" id="PF12725">
    <property type="entry name" value="DUF3810"/>
    <property type="match status" value="1"/>
</dbReference>
<evidence type="ECO:0000313" key="3">
    <source>
        <dbReference type="Proteomes" id="UP000007364"/>
    </source>
</evidence>
<feature type="transmembrane region" description="Helical" evidence="1">
    <location>
        <begin position="7"/>
        <end position="29"/>
    </location>
</feature>
<dbReference type="EMBL" id="AMSG01000024">
    <property type="protein sequence ID" value="EKF54344.1"/>
    <property type="molecule type" value="Genomic_DNA"/>
</dbReference>
<dbReference type="PATRIC" id="fig|555500.3.peg.2691"/>
<sequence length="368" mass="42753">MAKHLKTLIALSIVPQILLVKIIGSFPNFVETYYSSGIYPVISKIARYIFGWIPISVGDIIYSIAAVFLIRFLVKELPKLFKKPIEILRECFVVIAVLYALFHLLWGFNYYRLPLHEKLGLSELYTQEELYNYTNYLIQQSNSLHKQLNPDSTAIIKIPYSREEIYQKSLEGYQKLADQYPNLQIETQSIKTSLYSTGLTYMGYGGYLNPFTNEAQVNGLQINYRYPVVSCHEQAHQIGYSAENEANFIGFLAAIHNSDLYFKYSGYLYVLRYALAAVERKSPEQFEVLKNQLYPGIIKNYIEVNTFWKKYKTKAEPYFKRTFNSFLKANNQKKGIKSYSYVVALLVNYHKANHKKNSEIQFPSNSLF</sequence>
<evidence type="ECO:0008006" key="4">
    <source>
        <dbReference type="Google" id="ProtNLM"/>
    </source>
</evidence>
<gene>
    <name evidence="2" type="ORF">I215_13048</name>
</gene>
<proteinExistence type="predicted"/>
<protein>
    <recommendedName>
        <fullName evidence="4">Amino acid permease</fullName>
    </recommendedName>
</protein>